<dbReference type="FunFam" id="3.30.200.20:FF:000042">
    <property type="entry name" value="Aurora kinase A"/>
    <property type="match status" value="1"/>
</dbReference>
<feature type="cross-link" description="Glycyl lysine isopeptide (Lys-Gly) (interchain with G-Cter in SUMO2)" evidence="8">
    <location>
        <position position="129"/>
    </location>
</feature>
<dbReference type="Proteomes" id="UP000688137">
    <property type="component" value="Unassembled WGS sequence"/>
</dbReference>
<comment type="caution">
    <text evidence="12">The sequence shown here is derived from an EMBL/GenBank/DDBJ whole genome shotgun (WGS) entry which is preliminary data.</text>
</comment>
<evidence type="ECO:0000256" key="1">
    <source>
        <dbReference type="ARBA" id="ARBA00022527"/>
    </source>
</evidence>
<comment type="similarity">
    <text evidence="10">Belongs to the protein kinase superfamily.</text>
</comment>
<reference evidence="12" key="1">
    <citation type="submission" date="2021-01" db="EMBL/GenBank/DDBJ databases">
        <authorList>
            <consortium name="Genoscope - CEA"/>
            <person name="William W."/>
        </authorList>
    </citation>
    <scope>NUCLEOTIDE SEQUENCE</scope>
</reference>
<sequence length="331" mass="38737">MQNDNAYQIKRKLGNGSFGSVYLVCDIKSNQEFACKIVSKSMLSKYQAEGMVRQEIQIQSSINHRNVVKVFNSFEDTKNIYIILEYCKQGQLQIPSQPYTNKQIIQFLNQMLNALDSIHQMNLVHRDIKLDNILVHEDGTYKLSDFGWATKISQIKPILCGTTEYMPPEVVNNQFHDQKVDSWSLGIVLYILTHCRKPFTSKTDRELIQQISENEIKIDSTLDENLQILIQALLTKDPTYRPNIQQLYFSKWIKFQMKYHNIFNRYEHEKLKNKFINQKIEIKSVDNCAIQLRKKKTIIQDCSLSHSISTQLSNCDMNESVIIEKQKQEKL</sequence>
<dbReference type="InterPro" id="IPR008271">
    <property type="entry name" value="Ser/Thr_kinase_AS"/>
</dbReference>
<feature type="domain" description="Protein kinase" evidence="11">
    <location>
        <begin position="7"/>
        <end position="253"/>
    </location>
</feature>
<gene>
    <name evidence="12" type="ORF">PPRIM_AZ9-3.1.T1520063</name>
</gene>
<accession>A0A8S1QCJ7</accession>
<evidence type="ECO:0000313" key="12">
    <source>
        <dbReference type="EMBL" id="CAD8112631.1"/>
    </source>
</evidence>
<dbReference type="OMA" id="EYCKQGQ"/>
<feature type="active site" description="Proton acceptor" evidence="6">
    <location>
        <position position="127"/>
    </location>
</feature>
<keyword evidence="1 10" id="KW-0723">Serine/threonine-protein kinase</keyword>
<keyword evidence="2" id="KW-0808">Transferase</keyword>
<dbReference type="AlphaFoldDB" id="A0A8S1QCJ7"/>
<keyword evidence="13" id="KW-1185">Reference proteome</keyword>
<dbReference type="PANTHER" id="PTHR24350">
    <property type="entry name" value="SERINE/THREONINE-PROTEIN KINASE IAL-RELATED"/>
    <property type="match status" value="1"/>
</dbReference>
<dbReference type="EMBL" id="CAJJDM010000157">
    <property type="protein sequence ID" value="CAD8112631.1"/>
    <property type="molecule type" value="Genomic_DNA"/>
</dbReference>
<evidence type="ECO:0000256" key="5">
    <source>
        <dbReference type="ARBA" id="ARBA00022840"/>
    </source>
</evidence>
<dbReference type="InterPro" id="IPR030616">
    <property type="entry name" value="Aur-like"/>
</dbReference>
<proteinExistence type="inferred from homology"/>
<dbReference type="PROSITE" id="PS00107">
    <property type="entry name" value="PROTEIN_KINASE_ATP"/>
    <property type="match status" value="1"/>
</dbReference>
<evidence type="ECO:0000256" key="10">
    <source>
        <dbReference type="RuleBase" id="RU000304"/>
    </source>
</evidence>
<evidence type="ECO:0000256" key="8">
    <source>
        <dbReference type="PIRSR" id="PIRSR630616-3"/>
    </source>
</evidence>
<dbReference type="FunFam" id="1.10.510.10:FF:001436">
    <property type="entry name" value="Uncharacterized protein"/>
    <property type="match status" value="1"/>
</dbReference>
<dbReference type="InterPro" id="IPR017441">
    <property type="entry name" value="Protein_kinase_ATP_BS"/>
</dbReference>
<evidence type="ECO:0000256" key="2">
    <source>
        <dbReference type="ARBA" id="ARBA00022679"/>
    </source>
</evidence>
<keyword evidence="5 7" id="KW-0067">ATP-binding</keyword>
<evidence type="ECO:0000313" key="13">
    <source>
        <dbReference type="Proteomes" id="UP000688137"/>
    </source>
</evidence>
<evidence type="ECO:0000256" key="9">
    <source>
        <dbReference type="PROSITE-ProRule" id="PRU10141"/>
    </source>
</evidence>
<feature type="binding site" evidence="7 9">
    <location>
        <position position="36"/>
    </location>
    <ligand>
        <name>ATP</name>
        <dbReference type="ChEBI" id="CHEBI:30616"/>
    </ligand>
</feature>
<organism evidence="12 13">
    <name type="scientific">Paramecium primaurelia</name>
    <dbReference type="NCBI Taxonomy" id="5886"/>
    <lineage>
        <taxon>Eukaryota</taxon>
        <taxon>Sar</taxon>
        <taxon>Alveolata</taxon>
        <taxon>Ciliophora</taxon>
        <taxon>Intramacronucleata</taxon>
        <taxon>Oligohymenophorea</taxon>
        <taxon>Peniculida</taxon>
        <taxon>Parameciidae</taxon>
        <taxon>Paramecium</taxon>
    </lineage>
</organism>
<dbReference type="SMART" id="SM00220">
    <property type="entry name" value="S_TKc"/>
    <property type="match status" value="1"/>
</dbReference>
<feature type="binding site" evidence="7">
    <location>
        <position position="145"/>
    </location>
    <ligand>
        <name>ATP</name>
        <dbReference type="ChEBI" id="CHEBI:30616"/>
    </ligand>
</feature>
<keyword evidence="3 7" id="KW-0547">Nucleotide-binding</keyword>
<name>A0A8S1QCJ7_PARPR</name>
<keyword evidence="4" id="KW-0418">Kinase</keyword>
<evidence type="ECO:0000256" key="3">
    <source>
        <dbReference type="ARBA" id="ARBA00022741"/>
    </source>
</evidence>
<dbReference type="PROSITE" id="PS00108">
    <property type="entry name" value="PROTEIN_KINASE_ST"/>
    <property type="match status" value="1"/>
</dbReference>
<protein>
    <recommendedName>
        <fullName evidence="11">Protein kinase domain-containing protein</fullName>
    </recommendedName>
</protein>
<dbReference type="Pfam" id="PF00069">
    <property type="entry name" value="Pkinase"/>
    <property type="match status" value="1"/>
</dbReference>
<dbReference type="PROSITE" id="PS50011">
    <property type="entry name" value="PROTEIN_KINASE_DOM"/>
    <property type="match status" value="1"/>
</dbReference>
<dbReference type="GO" id="GO:0004674">
    <property type="term" value="F:protein serine/threonine kinase activity"/>
    <property type="evidence" value="ECO:0007669"/>
    <property type="project" value="UniProtKB-KW"/>
</dbReference>
<evidence type="ECO:0000256" key="7">
    <source>
        <dbReference type="PIRSR" id="PIRSR630616-2"/>
    </source>
</evidence>
<dbReference type="GO" id="GO:0005524">
    <property type="term" value="F:ATP binding"/>
    <property type="evidence" value="ECO:0007669"/>
    <property type="project" value="UniProtKB-UniRule"/>
</dbReference>
<evidence type="ECO:0000259" key="11">
    <source>
        <dbReference type="PROSITE" id="PS50011"/>
    </source>
</evidence>
<evidence type="ECO:0000256" key="6">
    <source>
        <dbReference type="PIRSR" id="PIRSR630616-1"/>
    </source>
</evidence>
<evidence type="ECO:0000256" key="4">
    <source>
        <dbReference type="ARBA" id="ARBA00022777"/>
    </source>
</evidence>
<dbReference type="InterPro" id="IPR000719">
    <property type="entry name" value="Prot_kinase_dom"/>
</dbReference>